<dbReference type="EMBL" id="JAPQKT010000008">
    <property type="protein sequence ID" value="KAJ5222592.1"/>
    <property type="molecule type" value="Genomic_DNA"/>
</dbReference>
<dbReference type="SUPFAM" id="SSF81383">
    <property type="entry name" value="F-box domain"/>
    <property type="match status" value="1"/>
</dbReference>
<dbReference type="InterPro" id="IPR036047">
    <property type="entry name" value="F-box-like_dom_sf"/>
</dbReference>
<dbReference type="Pfam" id="PF12937">
    <property type="entry name" value="F-box-like"/>
    <property type="match status" value="1"/>
</dbReference>
<feature type="domain" description="F-box" evidence="1">
    <location>
        <begin position="53"/>
        <end position="93"/>
    </location>
</feature>
<comment type="caution">
    <text evidence="2">The sequence shown here is derived from an EMBL/GenBank/DDBJ whole genome shotgun (WGS) entry which is preliminary data.</text>
</comment>
<sequence length="515" mass="59174">MDNSTKSDYDKYMEPSAFDFHEMRESLVNKILNKIALHDLPEILALVNKKIKFDIVGNLPIEVVALVFGYLDLEDVLRLQIVSRRWKTVLSSDVVQCAPIHAPTRWLQERYALDPANFLKKRLRIQNGIFLTRVLLSPLLQVENLWATSADYSEGHFAWIDWSSRVLNMLNLWTGQLVKFTTEERQEFKETRVSNVLAVAISRQTCHVWHIHLHEYACFQLPNALCEGRFFVYGTKVMLLCGKHLIHWSFESRTAHTIHWEDASNLKVLALDKNDDGFTVVYNPQIPPSPSSPNIAESLDQRIESREMHIEHFALENGVFQSTSKQIETFPPAGWAINKDGPGHSHNSCPLYTLYPGQCSFNPEIVTCSNFDMFAPSSRRDLFYLNLISLENGQDVVYHHLRESDILEFSSPRPISPSPGIIYASQCQCPDVSICDISHPIIFERSNSAPGSIRSYFSRTGRIDLKCNGIYGDEDFIILVDRDCLAIQSFNGRGIWDPDAIEWPHETRRREWMEE</sequence>
<keyword evidence="3" id="KW-1185">Reference proteome</keyword>
<reference evidence="2" key="2">
    <citation type="journal article" date="2023" name="IMA Fungus">
        <title>Comparative genomic study of the Penicillium genus elucidates a diverse pangenome and 15 lateral gene transfer events.</title>
        <authorList>
            <person name="Petersen C."/>
            <person name="Sorensen T."/>
            <person name="Nielsen M.R."/>
            <person name="Sondergaard T.E."/>
            <person name="Sorensen J.L."/>
            <person name="Fitzpatrick D.A."/>
            <person name="Frisvad J.C."/>
            <person name="Nielsen K.L."/>
        </authorList>
    </citation>
    <scope>NUCLEOTIDE SEQUENCE</scope>
    <source>
        <strain evidence="2">IBT 23319</strain>
    </source>
</reference>
<dbReference type="CDD" id="cd09917">
    <property type="entry name" value="F-box_SF"/>
    <property type="match status" value="1"/>
</dbReference>
<evidence type="ECO:0000313" key="3">
    <source>
        <dbReference type="Proteomes" id="UP001147733"/>
    </source>
</evidence>
<name>A0A9W9NM87_PENCI</name>
<dbReference type="PROSITE" id="PS50181">
    <property type="entry name" value="FBOX"/>
    <property type="match status" value="1"/>
</dbReference>
<accession>A0A9W9NM87</accession>
<dbReference type="Gene3D" id="1.20.1280.50">
    <property type="match status" value="1"/>
</dbReference>
<dbReference type="AlphaFoldDB" id="A0A9W9NM87"/>
<protein>
    <recommendedName>
        <fullName evidence="1">F-box domain-containing protein</fullName>
    </recommendedName>
</protein>
<proteinExistence type="predicted"/>
<dbReference type="OrthoDB" id="5295250at2759"/>
<evidence type="ECO:0000259" key="1">
    <source>
        <dbReference type="PROSITE" id="PS50181"/>
    </source>
</evidence>
<dbReference type="RefSeq" id="XP_056497515.1">
    <property type="nucleotide sequence ID" value="XM_056647750.1"/>
</dbReference>
<dbReference type="GeneID" id="81386917"/>
<evidence type="ECO:0000313" key="2">
    <source>
        <dbReference type="EMBL" id="KAJ5222592.1"/>
    </source>
</evidence>
<gene>
    <name evidence="2" type="ORF">N7469_008832</name>
</gene>
<dbReference type="InterPro" id="IPR001810">
    <property type="entry name" value="F-box_dom"/>
</dbReference>
<dbReference type="Proteomes" id="UP001147733">
    <property type="component" value="Unassembled WGS sequence"/>
</dbReference>
<reference evidence="2" key="1">
    <citation type="submission" date="2022-11" db="EMBL/GenBank/DDBJ databases">
        <authorList>
            <person name="Petersen C."/>
        </authorList>
    </citation>
    <scope>NUCLEOTIDE SEQUENCE</scope>
    <source>
        <strain evidence="2">IBT 23319</strain>
    </source>
</reference>
<dbReference type="SMART" id="SM00256">
    <property type="entry name" value="FBOX"/>
    <property type="match status" value="1"/>
</dbReference>
<organism evidence="2 3">
    <name type="scientific">Penicillium citrinum</name>
    <dbReference type="NCBI Taxonomy" id="5077"/>
    <lineage>
        <taxon>Eukaryota</taxon>
        <taxon>Fungi</taxon>
        <taxon>Dikarya</taxon>
        <taxon>Ascomycota</taxon>
        <taxon>Pezizomycotina</taxon>
        <taxon>Eurotiomycetes</taxon>
        <taxon>Eurotiomycetidae</taxon>
        <taxon>Eurotiales</taxon>
        <taxon>Aspergillaceae</taxon>
        <taxon>Penicillium</taxon>
    </lineage>
</organism>